<proteinExistence type="predicted"/>
<dbReference type="EMBL" id="QYUO01000003">
    <property type="protein sequence ID" value="RJF92169.1"/>
    <property type="molecule type" value="Genomic_DNA"/>
</dbReference>
<gene>
    <name evidence="2" type="ORF">D3871_26365</name>
</gene>
<dbReference type="Proteomes" id="UP000265955">
    <property type="component" value="Unassembled WGS sequence"/>
</dbReference>
<evidence type="ECO:0000256" key="1">
    <source>
        <dbReference type="SAM" id="Coils"/>
    </source>
</evidence>
<organism evidence="2 3">
    <name type="scientific">Noviherbaspirillum saxi</name>
    <dbReference type="NCBI Taxonomy" id="2320863"/>
    <lineage>
        <taxon>Bacteria</taxon>
        <taxon>Pseudomonadati</taxon>
        <taxon>Pseudomonadota</taxon>
        <taxon>Betaproteobacteria</taxon>
        <taxon>Burkholderiales</taxon>
        <taxon>Oxalobacteraceae</taxon>
        <taxon>Noviherbaspirillum</taxon>
    </lineage>
</organism>
<keyword evidence="3" id="KW-1185">Reference proteome</keyword>
<evidence type="ECO:0000313" key="3">
    <source>
        <dbReference type="Proteomes" id="UP000265955"/>
    </source>
</evidence>
<dbReference type="RefSeq" id="WP_119772055.1">
    <property type="nucleotide sequence ID" value="NZ_QYUO01000003.1"/>
</dbReference>
<dbReference type="AlphaFoldDB" id="A0A3A3FYK5"/>
<comment type="caution">
    <text evidence="2">The sequence shown here is derived from an EMBL/GenBank/DDBJ whole genome shotgun (WGS) entry which is preliminary data.</text>
</comment>
<feature type="coiled-coil region" evidence="1">
    <location>
        <begin position="21"/>
        <end position="48"/>
    </location>
</feature>
<dbReference type="Gene3D" id="1.10.287.1700">
    <property type="match status" value="1"/>
</dbReference>
<keyword evidence="1" id="KW-0175">Coiled coil</keyword>
<sequence>MASTKQTKVLKKIEMLRDRRLQLADLEVSRANAAVEQANRKVSAADQMLNRTDEFCRNEHRRLNDELASGAATGKDGLFAWRNAHEKLQERLKTAKDRLANAKVELQSEQSRLEQIKAKRRTDALAVERLKVLQAPVQRGN</sequence>
<feature type="coiled-coil region" evidence="1">
    <location>
        <begin position="78"/>
        <end position="119"/>
    </location>
</feature>
<accession>A0A3A3FYK5</accession>
<evidence type="ECO:0000313" key="2">
    <source>
        <dbReference type="EMBL" id="RJF92169.1"/>
    </source>
</evidence>
<reference evidence="3" key="1">
    <citation type="submission" date="2018-09" db="EMBL/GenBank/DDBJ databases">
        <authorList>
            <person name="Zhu H."/>
        </authorList>
    </citation>
    <scope>NUCLEOTIDE SEQUENCE [LARGE SCALE GENOMIC DNA]</scope>
    <source>
        <strain evidence="3">K1R23-30</strain>
    </source>
</reference>
<protein>
    <recommendedName>
        <fullName evidence="4">Flagellar FliJ protein</fullName>
    </recommendedName>
</protein>
<name>A0A3A3FYK5_9BURK</name>
<evidence type="ECO:0008006" key="4">
    <source>
        <dbReference type="Google" id="ProtNLM"/>
    </source>
</evidence>
<dbReference type="InterPro" id="IPR053716">
    <property type="entry name" value="Flag_assembly_chemotaxis_eff"/>
</dbReference>